<name>A0A149TI14_9PROT</name>
<dbReference type="Proteomes" id="UP001156672">
    <property type="component" value="Unassembled WGS sequence"/>
</dbReference>
<evidence type="ECO:0000313" key="3">
    <source>
        <dbReference type="EMBL" id="KXV47492.1"/>
    </source>
</evidence>
<dbReference type="Pfam" id="PF06635">
    <property type="entry name" value="T3SS_SCTL"/>
    <property type="match status" value="1"/>
</dbReference>
<evidence type="ECO:0000313" key="1">
    <source>
        <dbReference type="EMBL" id="GLQ70230.1"/>
    </source>
</evidence>
<reference evidence="6" key="3">
    <citation type="journal article" date="2019" name="Int. J. Syst. Evol. Microbiol.">
        <title>The Global Catalogue of Microorganisms (GCM) 10K type strain sequencing project: providing services to taxonomists for standard genome sequencing and annotation.</title>
        <authorList>
            <consortium name="The Broad Institute Genomics Platform"/>
            <consortium name="The Broad Institute Genome Sequencing Center for Infectious Disease"/>
            <person name="Wu L."/>
            <person name="Ma J."/>
        </authorList>
    </citation>
    <scope>NUCLEOTIDE SEQUENCE [LARGE SCALE GENOMIC DNA]</scope>
    <source>
        <strain evidence="6">NBRC 3250</strain>
    </source>
</reference>
<dbReference type="EMBL" id="LHZN01000129">
    <property type="protein sequence ID" value="KXV38092.1"/>
    <property type="molecule type" value="Genomic_DNA"/>
</dbReference>
<dbReference type="Proteomes" id="UP000075682">
    <property type="component" value="Unassembled WGS sequence"/>
</dbReference>
<dbReference type="AlphaFoldDB" id="A0A149TI14"/>
<dbReference type="OrthoDB" id="9802671at2"/>
<dbReference type="STRING" id="318683.A0U94_10235"/>
<dbReference type="EMBL" id="BSNW01000050">
    <property type="protein sequence ID" value="GLQ70230.1"/>
    <property type="molecule type" value="Genomic_DNA"/>
</dbReference>
<dbReference type="RefSeq" id="WP_062029796.1">
    <property type="nucleotide sequence ID" value="NZ_BEWL01000002.1"/>
</dbReference>
<dbReference type="Proteomes" id="UP000075636">
    <property type="component" value="Unassembled WGS sequence"/>
</dbReference>
<sequence>MSERMFSRMRPSTTVLRPEEMSAWCDASLAYDTAIRNATMLLCATRNAYDAECRRGYQTGHDKASAEMARRLLVTDEAVAKVLRDLETSLPAIVTDVVTDLFGRLDIGSALPAAIRHTLGKIRHGTLATLRVASDCADILRPVVEDLTVHNPGLRLEIDPMLSPGRCVLESELGVAELGVDAQLAVLREHLSAQWMQHD</sequence>
<protein>
    <submittedName>
        <fullName evidence="1">Type III secretion system protein</fullName>
    </submittedName>
</protein>
<organism evidence="3 4">
    <name type="scientific">Gluconobacter albidus</name>
    <dbReference type="NCBI Taxonomy" id="318683"/>
    <lineage>
        <taxon>Bacteria</taxon>
        <taxon>Pseudomonadati</taxon>
        <taxon>Pseudomonadota</taxon>
        <taxon>Alphaproteobacteria</taxon>
        <taxon>Acetobacterales</taxon>
        <taxon>Acetobacteraceae</taxon>
        <taxon>Gluconobacter</taxon>
    </lineage>
</organism>
<dbReference type="InterPro" id="IPR010586">
    <property type="entry name" value="T3SS_stator_protein"/>
</dbReference>
<accession>A0A149TI14</accession>
<reference evidence="1" key="1">
    <citation type="journal article" date="2014" name="Int. J. Syst. Evol. Microbiol.">
        <title>Complete genome of a new Firmicutes species belonging to the dominant human colonic microbiota ('Ruminococcus bicirculans') reveals two chromosomes and a selective capacity to utilize plant glucans.</title>
        <authorList>
            <consortium name="NISC Comparative Sequencing Program"/>
            <person name="Wegmann U."/>
            <person name="Louis P."/>
            <person name="Goesmann A."/>
            <person name="Henrissat B."/>
            <person name="Duncan S.H."/>
            <person name="Flint H.J."/>
        </authorList>
    </citation>
    <scope>NUCLEOTIDE SEQUENCE</scope>
    <source>
        <strain evidence="1">NBRC 3250</strain>
    </source>
</reference>
<evidence type="ECO:0000313" key="6">
    <source>
        <dbReference type="Proteomes" id="UP001156672"/>
    </source>
</evidence>
<keyword evidence="6" id="KW-1185">Reference proteome</keyword>
<gene>
    <name evidence="1" type="primary">bscL</name>
    <name evidence="2" type="ORF">AD941_07770</name>
    <name evidence="3" type="ORF">AD945_10740</name>
    <name evidence="1" type="ORF">GCM10007866_26830</name>
</gene>
<dbReference type="EMBL" id="LHZR01000109">
    <property type="protein sequence ID" value="KXV47492.1"/>
    <property type="molecule type" value="Genomic_DNA"/>
</dbReference>
<reference evidence="1" key="4">
    <citation type="submission" date="2023-01" db="EMBL/GenBank/DDBJ databases">
        <title>Draft genome sequence of Gluconobacter albidus strain NBRC 3250.</title>
        <authorList>
            <person name="Sun Q."/>
            <person name="Mori K."/>
        </authorList>
    </citation>
    <scope>NUCLEOTIDE SEQUENCE</scope>
    <source>
        <strain evidence="1">NBRC 3250</strain>
    </source>
</reference>
<reference evidence="4 5" key="2">
    <citation type="submission" date="2015-06" db="EMBL/GenBank/DDBJ databases">
        <title>Improved classification and identification of acetic acid bacteria using matrix-assisted laser desorption/ionization time-of-flight mass spectrometry; Gluconobacter nephelii and Gluconobacter uchimurae are later heterotypic synonyms of Gluconobacter japonicus and Gluconobacter oxydans, respectively.</title>
        <authorList>
            <person name="Li L."/>
            <person name="Cleenwerck I."/>
            <person name="De Vuyst L."/>
            <person name="Vandamme P."/>
        </authorList>
    </citation>
    <scope>NUCLEOTIDE SEQUENCE [LARGE SCALE GENOMIC DNA]</scope>
    <source>
        <strain evidence="2 5">LMG 1356</strain>
        <strain evidence="3 4">LMG 1768</strain>
    </source>
</reference>
<comment type="caution">
    <text evidence="3">The sequence shown here is derived from an EMBL/GenBank/DDBJ whole genome shotgun (WGS) entry which is preliminary data.</text>
</comment>
<evidence type="ECO:0000313" key="5">
    <source>
        <dbReference type="Proteomes" id="UP000075682"/>
    </source>
</evidence>
<evidence type="ECO:0000313" key="4">
    <source>
        <dbReference type="Proteomes" id="UP000075636"/>
    </source>
</evidence>
<proteinExistence type="predicted"/>
<evidence type="ECO:0000313" key="2">
    <source>
        <dbReference type="EMBL" id="KXV38092.1"/>
    </source>
</evidence>
<dbReference type="PATRIC" id="fig|318683.5.peg.1967"/>